<dbReference type="Gene3D" id="3.40.50.10490">
    <property type="entry name" value="Glucose-6-phosphate isomerase like protein, domain 1"/>
    <property type="match status" value="1"/>
</dbReference>
<protein>
    <submittedName>
        <fullName evidence="7">MurR/RpiR family transcriptional regulator</fullName>
    </submittedName>
</protein>
<evidence type="ECO:0000256" key="4">
    <source>
        <dbReference type="SAM" id="MobiDB-lite"/>
    </source>
</evidence>
<dbReference type="PANTHER" id="PTHR30514">
    <property type="entry name" value="GLUCOKINASE"/>
    <property type="match status" value="1"/>
</dbReference>
<dbReference type="InterPro" id="IPR046348">
    <property type="entry name" value="SIS_dom_sf"/>
</dbReference>
<name>A0ABT1VSI4_9PROT</name>
<dbReference type="EMBL" id="JAMZEJ010000001">
    <property type="protein sequence ID" value="MCQ8239306.1"/>
    <property type="molecule type" value="Genomic_DNA"/>
</dbReference>
<reference evidence="7 8" key="1">
    <citation type="submission" date="2022-06" db="EMBL/GenBank/DDBJ databases">
        <title>Rhizosaccharibacter gen. nov. sp. nov. KSS12, endophytic bacteria isolated from sugarcane.</title>
        <authorList>
            <person name="Pitiwittayakul N."/>
        </authorList>
    </citation>
    <scope>NUCLEOTIDE SEQUENCE [LARGE SCALE GENOMIC DNA]</scope>
    <source>
        <strain evidence="7 8">KSS12</strain>
    </source>
</reference>
<keyword evidence="8" id="KW-1185">Reference proteome</keyword>
<evidence type="ECO:0000259" key="5">
    <source>
        <dbReference type="PROSITE" id="PS51071"/>
    </source>
</evidence>
<evidence type="ECO:0000256" key="1">
    <source>
        <dbReference type="ARBA" id="ARBA00023015"/>
    </source>
</evidence>
<dbReference type="Gene3D" id="1.10.10.10">
    <property type="entry name" value="Winged helix-like DNA-binding domain superfamily/Winged helix DNA-binding domain"/>
    <property type="match status" value="1"/>
</dbReference>
<comment type="caution">
    <text evidence="7">The sequence shown here is derived from an EMBL/GenBank/DDBJ whole genome shotgun (WGS) entry which is preliminary data.</text>
</comment>
<evidence type="ECO:0000256" key="2">
    <source>
        <dbReference type="ARBA" id="ARBA00023125"/>
    </source>
</evidence>
<feature type="domain" description="HTH rpiR-type" evidence="5">
    <location>
        <begin position="30"/>
        <end position="106"/>
    </location>
</feature>
<dbReference type="Pfam" id="PF01418">
    <property type="entry name" value="HTH_6"/>
    <property type="match status" value="1"/>
</dbReference>
<evidence type="ECO:0000256" key="3">
    <source>
        <dbReference type="ARBA" id="ARBA00023163"/>
    </source>
</evidence>
<evidence type="ECO:0000313" key="8">
    <source>
        <dbReference type="Proteomes" id="UP001524547"/>
    </source>
</evidence>
<dbReference type="InterPro" id="IPR000281">
    <property type="entry name" value="HTH_RpiR"/>
</dbReference>
<sequence length="300" mass="32639">MDEQEPGEQRFLLSGDEAGSGAADIPRDFKSLRALIVARRPMLPKRLLQVADFAVDHPQEIAFARVADLATQAGVQPSTLVRFAQTLGYSGFSDLQAVFRAHARQRWPDYRERLHTLSEPDEERAPGGHDPLRMLHGFVHASRVSLDHLEQTIDGAALEQAVRILAGARTLCLAGTRRVYPVMLYLLYALRKLGIRTELLDNAGGLAQRQTELLGAGDVVLAVSFTPYAAETLDLSTLAARRGVDVVAITDSPFSPLTQVASCWLEVAETDHAGFRALSATFALATMLAVSVAERREAGA</sequence>
<dbReference type="InterPro" id="IPR009057">
    <property type="entry name" value="Homeodomain-like_sf"/>
</dbReference>
<dbReference type="InterPro" id="IPR036388">
    <property type="entry name" value="WH-like_DNA-bd_sf"/>
</dbReference>
<dbReference type="Proteomes" id="UP001524547">
    <property type="component" value="Unassembled WGS sequence"/>
</dbReference>
<keyword evidence="3" id="KW-0804">Transcription</keyword>
<evidence type="ECO:0000313" key="7">
    <source>
        <dbReference type="EMBL" id="MCQ8239306.1"/>
    </source>
</evidence>
<keyword evidence="2" id="KW-0238">DNA-binding</keyword>
<dbReference type="PROSITE" id="PS51071">
    <property type="entry name" value="HTH_RPIR"/>
    <property type="match status" value="1"/>
</dbReference>
<dbReference type="InterPro" id="IPR047640">
    <property type="entry name" value="RpiR-like"/>
</dbReference>
<dbReference type="PROSITE" id="PS51464">
    <property type="entry name" value="SIS"/>
    <property type="match status" value="1"/>
</dbReference>
<feature type="region of interest" description="Disordered" evidence="4">
    <location>
        <begin position="1"/>
        <end position="20"/>
    </location>
</feature>
<dbReference type="RefSeq" id="WP_422918053.1">
    <property type="nucleotide sequence ID" value="NZ_JAMZEJ010000001.1"/>
</dbReference>
<accession>A0ABT1VSI4</accession>
<organism evidence="7 8">
    <name type="scientific">Rhizosaccharibacter radicis</name>
    <dbReference type="NCBI Taxonomy" id="2782605"/>
    <lineage>
        <taxon>Bacteria</taxon>
        <taxon>Pseudomonadati</taxon>
        <taxon>Pseudomonadota</taxon>
        <taxon>Alphaproteobacteria</taxon>
        <taxon>Acetobacterales</taxon>
        <taxon>Acetobacteraceae</taxon>
        <taxon>Rhizosaccharibacter</taxon>
    </lineage>
</organism>
<dbReference type="Pfam" id="PF01380">
    <property type="entry name" value="SIS"/>
    <property type="match status" value="1"/>
</dbReference>
<gene>
    <name evidence="7" type="ORF">NFI88_00440</name>
</gene>
<dbReference type="PANTHER" id="PTHR30514:SF20">
    <property type="entry name" value="TRANSCRIPTIONAL REGULATOR"/>
    <property type="match status" value="1"/>
</dbReference>
<proteinExistence type="predicted"/>
<dbReference type="SUPFAM" id="SSF53697">
    <property type="entry name" value="SIS domain"/>
    <property type="match status" value="1"/>
</dbReference>
<feature type="domain" description="SIS" evidence="6">
    <location>
        <begin position="161"/>
        <end position="298"/>
    </location>
</feature>
<dbReference type="CDD" id="cd05013">
    <property type="entry name" value="SIS_RpiR"/>
    <property type="match status" value="1"/>
</dbReference>
<dbReference type="SUPFAM" id="SSF46689">
    <property type="entry name" value="Homeodomain-like"/>
    <property type="match status" value="1"/>
</dbReference>
<dbReference type="InterPro" id="IPR035472">
    <property type="entry name" value="RpiR-like_SIS"/>
</dbReference>
<evidence type="ECO:0000259" key="6">
    <source>
        <dbReference type="PROSITE" id="PS51464"/>
    </source>
</evidence>
<keyword evidence="1" id="KW-0805">Transcription regulation</keyword>
<dbReference type="InterPro" id="IPR001347">
    <property type="entry name" value="SIS_dom"/>
</dbReference>